<dbReference type="InterPro" id="IPR037221">
    <property type="entry name" value="H-type_lectin_dom_sf"/>
</dbReference>
<dbReference type="SUPFAM" id="SSF141086">
    <property type="entry name" value="Agglutinin HPA-like"/>
    <property type="match status" value="2"/>
</dbReference>
<sequence>MSTSNSQPESILDPSDMLLTISNVRPDTGDDVLLSISSLKLSSSDEDERKQTVLEVHNGSPINVNSHYGDRSAPNVTISQRTPTRIIPCAELTDDDNYISDEESADSRLKLALHKRRMWKIGTTLTVSFMDCPHVSSAVIAKVKQYANIWSQYANITFDFVNNQSGTIRVGFIRGKGHSCIVGTDCKSKSIDEPTMNLDPEEINENTRDKRFRQVVLHEFGHALGCIHEHSQPHAEIKWNKDYVYNYYYELHKWSPTTVDKNIFKHYSRFNPNIASTKYDELSIMQYEFGSEFLLEGKPMSGGVDLSKEDKSFIAKYYPFTAGLDTGVLQLAKTNLIRIAGGLRRLIGNPFSSDSTMSLPMAPRSLLPGINSLDTKHERIYISCDVDHVDGQGPVINMESSTDEETDRSDCAWIALPTSSVHFRSGRITFDAQTLKFPGPSNPTTRITFDPPYSNDDIPKVSVWIHAIDSEGDSGHDFKVSANNVDRKGFRLECLVGLYSKCRVHQIGVTWFAHSTKRLDTQSGSFGTGDAGSEVLDDSSDFDKSPKVFMAFSELRLGAGDTCVSVKNESITTKEMTWKFDTWGKTVLEYAQATYIVVGSSQ</sequence>
<dbReference type="GO" id="GO:0030246">
    <property type="term" value="F:carbohydrate binding"/>
    <property type="evidence" value="ECO:0007669"/>
    <property type="project" value="InterPro"/>
</dbReference>
<dbReference type="InterPro" id="IPR019019">
    <property type="entry name" value="H-type_lectin_domain"/>
</dbReference>
<accession>A0AAW0FSW4</accession>
<dbReference type="SUPFAM" id="SSF55486">
    <property type="entry name" value="Metalloproteases ('zincins'), catalytic domain"/>
    <property type="match status" value="1"/>
</dbReference>
<comment type="caution">
    <text evidence="6">The sequence shown here is derived from an EMBL/GenBank/DDBJ whole genome shotgun (WGS) entry which is preliminary data.</text>
</comment>
<keyword evidence="1" id="KW-0645">Protease</keyword>
<dbReference type="GO" id="GO:0004222">
    <property type="term" value="F:metalloendopeptidase activity"/>
    <property type="evidence" value="ECO:0007669"/>
    <property type="project" value="InterPro"/>
</dbReference>
<evidence type="ECO:0000256" key="4">
    <source>
        <dbReference type="ARBA" id="ARBA00022833"/>
    </source>
</evidence>
<name>A0AAW0FSW4_9APHY</name>
<proteinExistence type="predicted"/>
<evidence type="ECO:0000313" key="7">
    <source>
        <dbReference type="Proteomes" id="UP001385951"/>
    </source>
</evidence>
<dbReference type="EMBL" id="JASBNA010000037">
    <property type="protein sequence ID" value="KAK7682144.1"/>
    <property type="molecule type" value="Genomic_DNA"/>
</dbReference>
<evidence type="ECO:0000259" key="5">
    <source>
        <dbReference type="SMART" id="SM00235"/>
    </source>
</evidence>
<evidence type="ECO:0000256" key="2">
    <source>
        <dbReference type="ARBA" id="ARBA00022723"/>
    </source>
</evidence>
<keyword evidence="3" id="KW-0378">Hydrolase</keyword>
<keyword evidence="4" id="KW-0862">Zinc</keyword>
<dbReference type="InterPro" id="IPR001818">
    <property type="entry name" value="Pept_M10_metallopeptidase"/>
</dbReference>
<evidence type="ECO:0000256" key="1">
    <source>
        <dbReference type="ARBA" id="ARBA00022670"/>
    </source>
</evidence>
<organism evidence="6 7">
    <name type="scientific">Cerrena zonata</name>
    <dbReference type="NCBI Taxonomy" id="2478898"/>
    <lineage>
        <taxon>Eukaryota</taxon>
        <taxon>Fungi</taxon>
        <taxon>Dikarya</taxon>
        <taxon>Basidiomycota</taxon>
        <taxon>Agaricomycotina</taxon>
        <taxon>Agaricomycetes</taxon>
        <taxon>Polyporales</taxon>
        <taxon>Cerrenaceae</taxon>
        <taxon>Cerrena</taxon>
    </lineage>
</organism>
<gene>
    <name evidence="6" type="ORF">QCA50_014731</name>
</gene>
<keyword evidence="7" id="KW-1185">Reference proteome</keyword>
<dbReference type="GO" id="GO:0007155">
    <property type="term" value="P:cell adhesion"/>
    <property type="evidence" value="ECO:0007669"/>
    <property type="project" value="InterPro"/>
</dbReference>
<dbReference type="Proteomes" id="UP001385951">
    <property type="component" value="Unassembled WGS sequence"/>
</dbReference>
<dbReference type="Gene3D" id="3.40.390.10">
    <property type="entry name" value="Collagenase (Catalytic Domain)"/>
    <property type="match status" value="1"/>
</dbReference>
<dbReference type="Gene3D" id="2.60.40.2080">
    <property type="match status" value="2"/>
</dbReference>
<dbReference type="GO" id="GO:0006508">
    <property type="term" value="P:proteolysis"/>
    <property type="evidence" value="ECO:0007669"/>
    <property type="project" value="UniProtKB-KW"/>
</dbReference>
<dbReference type="InterPro" id="IPR024079">
    <property type="entry name" value="MetalloPept_cat_dom_sf"/>
</dbReference>
<dbReference type="SMART" id="SM00235">
    <property type="entry name" value="ZnMc"/>
    <property type="match status" value="1"/>
</dbReference>
<dbReference type="GO" id="GO:0031012">
    <property type="term" value="C:extracellular matrix"/>
    <property type="evidence" value="ECO:0007669"/>
    <property type="project" value="InterPro"/>
</dbReference>
<dbReference type="Pfam" id="PF00413">
    <property type="entry name" value="Peptidase_M10"/>
    <property type="match status" value="1"/>
</dbReference>
<dbReference type="InterPro" id="IPR006026">
    <property type="entry name" value="Peptidase_Metallo"/>
</dbReference>
<dbReference type="AlphaFoldDB" id="A0AAW0FSW4"/>
<feature type="domain" description="Peptidase metallopeptidase" evidence="5">
    <location>
        <begin position="115"/>
        <end position="269"/>
    </location>
</feature>
<protein>
    <recommendedName>
        <fullName evidence="5">Peptidase metallopeptidase domain-containing protein</fullName>
    </recommendedName>
</protein>
<reference evidence="6 7" key="1">
    <citation type="submission" date="2022-09" db="EMBL/GenBank/DDBJ databases">
        <authorList>
            <person name="Palmer J.M."/>
        </authorList>
    </citation>
    <scope>NUCLEOTIDE SEQUENCE [LARGE SCALE GENOMIC DNA]</scope>
    <source>
        <strain evidence="6 7">DSM 7382</strain>
    </source>
</reference>
<dbReference type="Pfam" id="PF09458">
    <property type="entry name" value="H_lectin"/>
    <property type="match status" value="2"/>
</dbReference>
<keyword evidence="2" id="KW-0479">Metal-binding</keyword>
<dbReference type="GO" id="GO:0008270">
    <property type="term" value="F:zinc ion binding"/>
    <property type="evidence" value="ECO:0007669"/>
    <property type="project" value="InterPro"/>
</dbReference>
<evidence type="ECO:0000313" key="6">
    <source>
        <dbReference type="EMBL" id="KAK7682144.1"/>
    </source>
</evidence>
<evidence type="ECO:0000256" key="3">
    <source>
        <dbReference type="ARBA" id="ARBA00022801"/>
    </source>
</evidence>